<dbReference type="Proteomes" id="UP000199182">
    <property type="component" value="Unassembled WGS sequence"/>
</dbReference>
<dbReference type="InterPro" id="IPR007419">
    <property type="entry name" value="BFD-like_2Fe2S-bd_dom"/>
</dbReference>
<keyword evidence="4" id="KW-1185">Reference proteome</keyword>
<dbReference type="Gene3D" id="1.10.10.1100">
    <property type="entry name" value="BFD-like [2Fe-2S]-binding domain"/>
    <property type="match status" value="1"/>
</dbReference>
<dbReference type="CDD" id="cd19946">
    <property type="entry name" value="GlpA-like_Fer2_BFD-like"/>
    <property type="match status" value="1"/>
</dbReference>
<feature type="domain" description="FAD dependent oxidoreductase" evidence="1">
    <location>
        <begin position="41"/>
        <end position="389"/>
    </location>
</feature>
<dbReference type="Gene3D" id="3.30.9.10">
    <property type="entry name" value="D-Amino Acid Oxidase, subunit A, domain 2"/>
    <property type="match status" value="1"/>
</dbReference>
<dbReference type="InterPro" id="IPR036188">
    <property type="entry name" value="FAD/NAD-bd_sf"/>
</dbReference>
<accession>A0A1H0FKJ3</accession>
<feature type="domain" description="BFD-like [2Fe-2S]-binding" evidence="2">
    <location>
        <begin position="435"/>
        <end position="489"/>
    </location>
</feature>
<gene>
    <name evidence="3" type="ORF">SAMN05192585_14113</name>
</gene>
<dbReference type="AlphaFoldDB" id="A0A1H0FKJ3"/>
<dbReference type="Pfam" id="PF01266">
    <property type="entry name" value="DAO"/>
    <property type="match status" value="1"/>
</dbReference>
<sequence length="514" mass="55838">MMWLAVRQALGAWLFSRHNNGKAQRISLSTSRKEMIQRMYDVAIVGGGICGCSLLYELSKYNLKAVLIEKENDVAIGTTKANSAIVHAGYDPENGTAMAKYNVEGNRMIKQLCEQLDVPYKQIGSLVVALSEDQLETLKVLKQRGDKNGVPDLKLLNHEETLVLEPNLNPEVKGALLAPTAGIISPWELAIALAETAVKNGAEVLLRSEVAEIQKENGVFHVSTGDKTIQSRFVVNAAGVLADKVSSLAEKVSSFTISPSKGEYYLLDKNQGNIVSHVIFQCPTELGKGVLVSPTVHGNLIVGPNAEKGEAGHTGTTADGLDYVRKLSVLSVPGISFRDSIRNFAGLRANSNQDDFIVGESKIQKGFFQIAGIKSPGLTAAPAIAADMVRMLEDAGLELNPKDYFVNTRKVYRFKHMDAAEREQIIVQNPLYGRIVCRCETVTEGEIVDALHRPLPPVSVDGVKRRCGCGMGRCQGGFCGPRVQEIIARELGLPMEQIPLDRDGMNIITGTTKQ</sequence>
<proteinExistence type="predicted"/>
<organism evidence="3 4">
    <name type="scientific">Acetanaerobacterium elongatum</name>
    <dbReference type="NCBI Taxonomy" id="258515"/>
    <lineage>
        <taxon>Bacteria</taxon>
        <taxon>Bacillati</taxon>
        <taxon>Bacillota</taxon>
        <taxon>Clostridia</taxon>
        <taxon>Eubacteriales</taxon>
        <taxon>Oscillospiraceae</taxon>
        <taxon>Acetanaerobacterium</taxon>
    </lineage>
</organism>
<dbReference type="PANTHER" id="PTHR42720">
    <property type="entry name" value="GLYCEROL-3-PHOSPHATE DEHYDROGENASE"/>
    <property type="match status" value="1"/>
</dbReference>
<dbReference type="Pfam" id="PF04324">
    <property type="entry name" value="Fer2_BFD"/>
    <property type="match status" value="1"/>
</dbReference>
<evidence type="ECO:0000313" key="4">
    <source>
        <dbReference type="Proteomes" id="UP000199182"/>
    </source>
</evidence>
<name>A0A1H0FKJ3_9FIRM</name>
<evidence type="ECO:0000259" key="1">
    <source>
        <dbReference type="Pfam" id="PF01266"/>
    </source>
</evidence>
<protein>
    <submittedName>
        <fullName evidence="3">Glycerol-3-phosphate dehydrogenase</fullName>
    </submittedName>
</protein>
<dbReference type="STRING" id="258515.SAMN05192585_14113"/>
<dbReference type="EMBL" id="FNID01000041">
    <property type="protein sequence ID" value="SDN95205.1"/>
    <property type="molecule type" value="Genomic_DNA"/>
</dbReference>
<dbReference type="SUPFAM" id="SSF51905">
    <property type="entry name" value="FAD/NAD(P)-binding domain"/>
    <property type="match status" value="1"/>
</dbReference>
<dbReference type="Gene3D" id="3.50.50.60">
    <property type="entry name" value="FAD/NAD(P)-binding domain"/>
    <property type="match status" value="1"/>
</dbReference>
<reference evidence="3 4" key="1">
    <citation type="submission" date="2016-10" db="EMBL/GenBank/DDBJ databases">
        <authorList>
            <person name="de Groot N.N."/>
        </authorList>
    </citation>
    <scope>NUCLEOTIDE SEQUENCE [LARGE SCALE GENOMIC DNA]</scope>
    <source>
        <strain evidence="3 4">CGMCC 1.5012</strain>
    </source>
</reference>
<evidence type="ECO:0000313" key="3">
    <source>
        <dbReference type="EMBL" id="SDN95205.1"/>
    </source>
</evidence>
<dbReference type="PANTHER" id="PTHR42720:SF1">
    <property type="entry name" value="GLYCEROL 3-PHOSPHATE OXIDASE"/>
    <property type="match status" value="1"/>
</dbReference>
<dbReference type="InterPro" id="IPR041854">
    <property type="entry name" value="BFD-like_2Fe2S-bd_dom_sf"/>
</dbReference>
<dbReference type="InterPro" id="IPR052745">
    <property type="entry name" value="G3P_Oxidase/Oxidoreductase"/>
</dbReference>
<evidence type="ECO:0000259" key="2">
    <source>
        <dbReference type="Pfam" id="PF04324"/>
    </source>
</evidence>
<dbReference type="InterPro" id="IPR006076">
    <property type="entry name" value="FAD-dep_OxRdtase"/>
</dbReference>